<evidence type="ECO:0000313" key="2">
    <source>
        <dbReference type="Proteomes" id="UP000293846"/>
    </source>
</evidence>
<gene>
    <name evidence="1" type="ORF">E0Y62_25800</name>
</gene>
<sequence length="238" mass="27927">MMNLQEFYILGEPIETELGECNFLTVKEYPNYFMDLQVVALTKNHIIGKYSDLNKDGSLKEFIDELHKVELYDIAVGIPDITISYIRLFNKLFRGEEVFQSVTKHTFDYYRRLVMTMNGLKEEIINPNPEIQRAIERSKRVKSQEGEKLEFADMVTSIVGYNGLTYDNIKDFTLYQFYMTYYRIAHIKNYDTSTLFATVAADKVKIDSWSKHINLFEDEDHTMSYNEFTNSIGKVVNE</sequence>
<dbReference type="AlphaFoldDB" id="A0A4V2NTP7"/>
<comment type="caution">
    <text evidence="1">The sequence shown here is derived from an EMBL/GenBank/DDBJ whole genome shotgun (WGS) entry which is preliminary data.</text>
</comment>
<proteinExistence type="predicted"/>
<dbReference type="OrthoDB" id="2899017at2"/>
<dbReference type="RefSeq" id="WP_131239341.1">
    <property type="nucleotide sequence ID" value="NZ_SJTH01000084.1"/>
</dbReference>
<name>A0A4V2NTP7_9BACI</name>
<reference evidence="1 2" key="1">
    <citation type="submission" date="2019-03" db="EMBL/GenBank/DDBJ databases">
        <authorList>
            <person name="Jensen L."/>
            <person name="Storgaard J."/>
            <person name="Sulaj E."/>
            <person name="Schramm A."/>
            <person name="Marshall I.P.G."/>
        </authorList>
    </citation>
    <scope>NUCLEOTIDE SEQUENCE [LARGE SCALE GENOMIC DNA]</scope>
    <source>
        <strain evidence="1 2">2017H2G3</strain>
    </source>
</reference>
<protein>
    <submittedName>
        <fullName evidence="1">Uncharacterized protein</fullName>
    </submittedName>
</protein>
<evidence type="ECO:0000313" key="1">
    <source>
        <dbReference type="EMBL" id="TCJ01084.1"/>
    </source>
</evidence>
<keyword evidence="2" id="KW-1185">Reference proteome</keyword>
<dbReference type="EMBL" id="SJTH01000084">
    <property type="protein sequence ID" value="TCJ01084.1"/>
    <property type="molecule type" value="Genomic_DNA"/>
</dbReference>
<dbReference type="Proteomes" id="UP000293846">
    <property type="component" value="Unassembled WGS sequence"/>
</dbReference>
<accession>A0A4V2NTP7</accession>
<organism evidence="1 2">
    <name type="scientific">Cytobacillus praedii</name>
    <dbReference type="NCBI Taxonomy" id="1742358"/>
    <lineage>
        <taxon>Bacteria</taxon>
        <taxon>Bacillati</taxon>
        <taxon>Bacillota</taxon>
        <taxon>Bacilli</taxon>
        <taxon>Bacillales</taxon>
        <taxon>Bacillaceae</taxon>
        <taxon>Cytobacillus</taxon>
    </lineage>
</organism>